<dbReference type="GO" id="GO:0043171">
    <property type="term" value="P:peptide catabolic process"/>
    <property type="evidence" value="ECO:0007669"/>
    <property type="project" value="TreeGrafter"/>
</dbReference>
<dbReference type="EC" id="3.4.11.2" evidence="4"/>
<evidence type="ECO:0000313" key="18">
    <source>
        <dbReference type="Proteomes" id="UP000315628"/>
    </source>
</evidence>
<dbReference type="NCBIfam" id="TIGR02412">
    <property type="entry name" value="pepN_strep_liv"/>
    <property type="match status" value="1"/>
</dbReference>
<accession>A0A560W7X6</accession>
<dbReference type="GO" id="GO:0042277">
    <property type="term" value="F:peptide binding"/>
    <property type="evidence" value="ECO:0007669"/>
    <property type="project" value="TreeGrafter"/>
</dbReference>
<evidence type="ECO:0000256" key="3">
    <source>
        <dbReference type="ARBA" id="ARBA00010136"/>
    </source>
</evidence>
<organism evidence="17 18">
    <name type="scientific">Marihabitans asiaticum</name>
    <dbReference type="NCBI Taxonomy" id="415218"/>
    <lineage>
        <taxon>Bacteria</taxon>
        <taxon>Bacillati</taxon>
        <taxon>Actinomycetota</taxon>
        <taxon>Actinomycetes</taxon>
        <taxon>Micrococcales</taxon>
        <taxon>Intrasporangiaceae</taxon>
        <taxon>Marihabitans</taxon>
    </lineage>
</organism>
<keyword evidence="6 17" id="KW-0031">Aminopeptidase</keyword>
<dbReference type="Pfam" id="PF01433">
    <property type="entry name" value="Peptidase_M1"/>
    <property type="match status" value="1"/>
</dbReference>
<evidence type="ECO:0000256" key="5">
    <source>
        <dbReference type="ARBA" id="ARBA00015611"/>
    </source>
</evidence>
<dbReference type="GO" id="GO:0006508">
    <property type="term" value="P:proteolysis"/>
    <property type="evidence" value="ECO:0007669"/>
    <property type="project" value="UniProtKB-KW"/>
</dbReference>
<evidence type="ECO:0000256" key="8">
    <source>
        <dbReference type="ARBA" id="ARBA00022723"/>
    </source>
</evidence>
<dbReference type="InterPro" id="IPR042097">
    <property type="entry name" value="Aminopeptidase_N-like_N_sf"/>
</dbReference>
<dbReference type="SUPFAM" id="SSF63737">
    <property type="entry name" value="Leukotriene A4 hydrolase N-terminal domain"/>
    <property type="match status" value="1"/>
</dbReference>
<evidence type="ECO:0000256" key="9">
    <source>
        <dbReference type="ARBA" id="ARBA00022801"/>
    </source>
</evidence>
<keyword evidence="18" id="KW-1185">Reference proteome</keyword>
<feature type="domain" description="ERAP1-like C-terminal" evidence="15">
    <location>
        <begin position="531"/>
        <end position="841"/>
    </location>
</feature>
<feature type="domain" description="Peptidase M1 membrane alanine aminopeptidase" evidence="14">
    <location>
        <begin position="237"/>
        <end position="448"/>
    </location>
</feature>
<comment type="similarity">
    <text evidence="3">Belongs to the peptidase M1 family.</text>
</comment>
<gene>
    <name evidence="17" type="ORF">FB557_2370</name>
</gene>
<dbReference type="Proteomes" id="UP000315628">
    <property type="component" value="Unassembled WGS sequence"/>
</dbReference>
<dbReference type="GO" id="GO:0070006">
    <property type="term" value="F:metalloaminopeptidase activity"/>
    <property type="evidence" value="ECO:0007669"/>
    <property type="project" value="TreeGrafter"/>
</dbReference>
<comment type="catalytic activity">
    <reaction evidence="1">
        <text>Release of an N-terminal amino acid, Xaa-|-Yaa- from a peptide, amide or arylamide. Xaa is preferably Ala, but may be most amino acids including Pro (slow action). When a terminal hydrophobic residue is followed by a prolyl residue, the two may be released as an intact Xaa-Pro dipeptide.</text>
        <dbReference type="EC" id="3.4.11.2"/>
    </reaction>
</comment>
<comment type="caution">
    <text evidence="17">The sequence shown here is derived from an EMBL/GenBank/DDBJ whole genome shotgun (WGS) entry which is preliminary data.</text>
</comment>
<sequence>MTPMPGTNLTRDEAAIRSDLIEVDSYKVALDLTTSEKVFATQSTVRFSCRRPGEGTFIDFIGESVESVELNGEALDPAQVYADSRITLPGLAAENVLTVRATGTYMHTGEGLHRFVDPADDEVYLYTQFEVPDSRRMYPVFEQPDLKATFAFTVTAPAHWQVISNSPTPDPQPAGEGVATWAFAPTERMSSYITALVAGPYDVVRDSVTTRAGEVPLGIFCRRSLREHLDAENLLSLTKAGFAYFESEFDQPYPFGKYDQIFAPEYNMGAMENAGCVTFHEMYVFRSKVPDSLVERRALTLLHELAHMWFGNLVTMKWWNDLWLNESFAEWASTTCQSEATDWEGAWTTFSTHEKSWAYRQDQLSTTHPIVAPIRDLHDVEVNFDGITYAKGASVLKQLVAYVGREAFRDGLRAYFAKHAWGNTALADLLTELETTSGRDLRTWSQQWLETAGVNTLRPVIETDDEGVMTAVRVEQTAPEDLPTLRPHRLAVGCYSLEDGVLRRTHRVELDVEGESTEVAELAGTPRPDLLLVNDDDLAYAKIRLDERSLATVRDNPTAFEDSLPQSLCLASAWDMTRDAELAARDYLPIALAALEGQEDSTLLKTLLLQLRTAVQTYAAPAARDELRSTVRDRLVALARSAAPGSDAQLQLVSAVAEITAPGDDTSWLAGLLDGDEVRGGLAVDTDMRWTLLTALVAAGDRTGAHVDDEAARDRTAAGRERAARARAAAPTAEAKEAAWRAGVEDASTSNSVIDAHALGFGRASDESLLTPFVQRYHEALVGVWRDRTHAVAESIATLFYPMALAGPELLAATQAWLDENPDAPAGLRRTVAENRDSVARAVRAQDRDAQED</sequence>
<dbReference type="Gene3D" id="2.60.40.1730">
    <property type="entry name" value="tricorn interacting facor f3 domain"/>
    <property type="match status" value="1"/>
</dbReference>
<keyword evidence="8" id="KW-0479">Metal-binding</keyword>
<dbReference type="InterPro" id="IPR001930">
    <property type="entry name" value="Peptidase_M1"/>
</dbReference>
<dbReference type="CDD" id="cd09602">
    <property type="entry name" value="M1_APN"/>
    <property type="match status" value="1"/>
</dbReference>
<dbReference type="GO" id="GO:0016285">
    <property type="term" value="F:alanyl aminopeptidase activity"/>
    <property type="evidence" value="ECO:0007669"/>
    <property type="project" value="UniProtKB-EC"/>
</dbReference>
<dbReference type="Pfam" id="PF17900">
    <property type="entry name" value="Peptidase_M1_N"/>
    <property type="match status" value="1"/>
</dbReference>
<evidence type="ECO:0000313" key="17">
    <source>
        <dbReference type="EMBL" id="TWD13737.1"/>
    </source>
</evidence>
<evidence type="ECO:0000256" key="4">
    <source>
        <dbReference type="ARBA" id="ARBA00012564"/>
    </source>
</evidence>
<dbReference type="FunFam" id="2.60.40.1730:FF:000010">
    <property type="entry name" value="Putative aminopeptidase N"/>
    <property type="match status" value="1"/>
</dbReference>
<dbReference type="InterPro" id="IPR045357">
    <property type="entry name" value="Aminopeptidase_N-like_N"/>
</dbReference>
<evidence type="ECO:0000256" key="12">
    <source>
        <dbReference type="ARBA" id="ARBA00029811"/>
    </source>
</evidence>
<dbReference type="InterPro" id="IPR050344">
    <property type="entry name" value="Peptidase_M1_aminopeptidases"/>
</dbReference>
<evidence type="ECO:0000256" key="13">
    <source>
        <dbReference type="ARBA" id="ARBA00031533"/>
    </source>
</evidence>
<protein>
    <recommendedName>
        <fullName evidence="5">Aminopeptidase N</fullName>
        <ecNumber evidence="4">3.4.11.2</ecNumber>
    </recommendedName>
    <alternativeName>
        <fullName evidence="12">Alanine aminopeptidase</fullName>
    </alternativeName>
    <alternativeName>
        <fullName evidence="13">Lysyl aminopeptidase</fullName>
    </alternativeName>
</protein>
<evidence type="ECO:0000256" key="11">
    <source>
        <dbReference type="ARBA" id="ARBA00023049"/>
    </source>
</evidence>
<dbReference type="PRINTS" id="PR00756">
    <property type="entry name" value="ALADIPTASE"/>
</dbReference>
<keyword evidence="10" id="KW-0862">Zinc</keyword>
<keyword evidence="7" id="KW-0645">Protease</keyword>
<dbReference type="InterPro" id="IPR024571">
    <property type="entry name" value="ERAP1-like_C_dom"/>
</dbReference>
<dbReference type="InterPro" id="IPR027268">
    <property type="entry name" value="Peptidase_M4/M1_CTD_sf"/>
</dbReference>
<dbReference type="FunFam" id="1.10.390.10:FF:000004">
    <property type="entry name" value="Aminopeptidase N"/>
    <property type="match status" value="1"/>
</dbReference>
<dbReference type="InterPro" id="IPR012778">
    <property type="entry name" value="Pept_M1_aminopeptidase"/>
</dbReference>
<keyword evidence="9" id="KW-0378">Hydrolase</keyword>
<dbReference type="Pfam" id="PF11838">
    <property type="entry name" value="ERAP1_C"/>
    <property type="match status" value="1"/>
</dbReference>
<evidence type="ECO:0000256" key="10">
    <source>
        <dbReference type="ARBA" id="ARBA00022833"/>
    </source>
</evidence>
<dbReference type="PANTHER" id="PTHR11533">
    <property type="entry name" value="PROTEASE M1 ZINC METALLOPROTEASE"/>
    <property type="match status" value="1"/>
</dbReference>
<dbReference type="InterPro" id="IPR014782">
    <property type="entry name" value="Peptidase_M1_dom"/>
</dbReference>
<evidence type="ECO:0000259" key="16">
    <source>
        <dbReference type="Pfam" id="PF17900"/>
    </source>
</evidence>
<proteinExistence type="inferred from homology"/>
<evidence type="ECO:0000256" key="1">
    <source>
        <dbReference type="ARBA" id="ARBA00000098"/>
    </source>
</evidence>
<dbReference type="GO" id="GO:0005615">
    <property type="term" value="C:extracellular space"/>
    <property type="evidence" value="ECO:0007669"/>
    <property type="project" value="TreeGrafter"/>
</dbReference>
<reference evidence="17 18" key="1">
    <citation type="submission" date="2019-06" db="EMBL/GenBank/DDBJ databases">
        <title>Sequencing the genomes of 1000 actinobacteria strains.</title>
        <authorList>
            <person name="Klenk H.-P."/>
        </authorList>
    </citation>
    <scope>NUCLEOTIDE SEQUENCE [LARGE SCALE GENOMIC DNA]</scope>
    <source>
        <strain evidence="17 18">DSM 18935</strain>
    </source>
</reference>
<evidence type="ECO:0000256" key="7">
    <source>
        <dbReference type="ARBA" id="ARBA00022670"/>
    </source>
</evidence>
<dbReference type="GO" id="GO:0016020">
    <property type="term" value="C:membrane"/>
    <property type="evidence" value="ECO:0007669"/>
    <property type="project" value="TreeGrafter"/>
</dbReference>
<dbReference type="AlphaFoldDB" id="A0A560W7X6"/>
<dbReference type="EMBL" id="VIUW01000004">
    <property type="protein sequence ID" value="TWD13737.1"/>
    <property type="molecule type" value="Genomic_DNA"/>
</dbReference>
<dbReference type="GO" id="GO:0008270">
    <property type="term" value="F:zinc ion binding"/>
    <property type="evidence" value="ECO:0007669"/>
    <property type="project" value="InterPro"/>
</dbReference>
<evidence type="ECO:0000256" key="2">
    <source>
        <dbReference type="ARBA" id="ARBA00001947"/>
    </source>
</evidence>
<evidence type="ECO:0000256" key="6">
    <source>
        <dbReference type="ARBA" id="ARBA00022438"/>
    </source>
</evidence>
<dbReference type="GO" id="GO:0005737">
    <property type="term" value="C:cytoplasm"/>
    <property type="evidence" value="ECO:0007669"/>
    <property type="project" value="TreeGrafter"/>
</dbReference>
<dbReference type="Gene3D" id="1.10.390.10">
    <property type="entry name" value="Neutral Protease Domain 2"/>
    <property type="match status" value="1"/>
</dbReference>
<dbReference type="PANTHER" id="PTHR11533:SF174">
    <property type="entry name" value="PUROMYCIN-SENSITIVE AMINOPEPTIDASE-RELATED"/>
    <property type="match status" value="1"/>
</dbReference>
<evidence type="ECO:0000259" key="15">
    <source>
        <dbReference type="Pfam" id="PF11838"/>
    </source>
</evidence>
<feature type="domain" description="Aminopeptidase N-like N-terminal" evidence="16">
    <location>
        <begin position="24"/>
        <end position="193"/>
    </location>
</feature>
<dbReference type="SUPFAM" id="SSF55486">
    <property type="entry name" value="Metalloproteases ('zincins'), catalytic domain"/>
    <property type="match status" value="1"/>
</dbReference>
<evidence type="ECO:0000259" key="14">
    <source>
        <dbReference type="Pfam" id="PF01433"/>
    </source>
</evidence>
<comment type="cofactor">
    <cofactor evidence="2">
        <name>Zn(2+)</name>
        <dbReference type="ChEBI" id="CHEBI:29105"/>
    </cofactor>
</comment>
<name>A0A560W7X6_9MICO</name>
<keyword evidence="11" id="KW-0482">Metalloprotease</keyword>